<evidence type="ECO:0000256" key="15">
    <source>
        <dbReference type="PIRSR" id="PIRSR001365-2"/>
    </source>
</evidence>
<evidence type="ECO:0000256" key="3">
    <source>
        <dbReference type="ARBA" id="ARBA00007592"/>
    </source>
</evidence>
<evidence type="ECO:0000313" key="17">
    <source>
        <dbReference type="Proteomes" id="UP000288058"/>
    </source>
</evidence>
<gene>
    <name evidence="12" type="primary">dapA</name>
    <name evidence="16" type="ORF">CWI78_01510</name>
</gene>
<comment type="caution">
    <text evidence="16">The sequence shown here is derived from an EMBL/GenBank/DDBJ whole genome shotgun (WGS) entry which is preliminary data.</text>
</comment>
<keyword evidence="10 12" id="KW-0704">Schiff base</keyword>
<evidence type="ECO:0000256" key="8">
    <source>
        <dbReference type="ARBA" id="ARBA00023154"/>
    </source>
</evidence>
<dbReference type="Gene3D" id="3.20.20.70">
    <property type="entry name" value="Aldolase class I"/>
    <property type="match status" value="1"/>
</dbReference>
<protein>
    <recommendedName>
        <fullName evidence="4 12">4-hydroxy-tetrahydrodipicolinate synthase</fullName>
        <shortName evidence="12">HTPA synthase</shortName>
        <ecNumber evidence="4 12">4.3.3.7</ecNumber>
    </recommendedName>
</protein>
<evidence type="ECO:0000256" key="10">
    <source>
        <dbReference type="ARBA" id="ARBA00023270"/>
    </source>
</evidence>
<dbReference type="SUPFAM" id="SSF51569">
    <property type="entry name" value="Aldolase"/>
    <property type="match status" value="1"/>
</dbReference>
<evidence type="ECO:0000256" key="12">
    <source>
        <dbReference type="HAMAP-Rule" id="MF_00418"/>
    </source>
</evidence>
<dbReference type="OrthoDB" id="9782828at2"/>
<keyword evidence="5 12" id="KW-0963">Cytoplasm</keyword>
<keyword evidence="8 12" id="KW-0457">Lysine biosynthesis</keyword>
<dbReference type="GO" id="GO:0009089">
    <property type="term" value="P:lysine biosynthetic process via diaminopimelate"/>
    <property type="evidence" value="ECO:0007669"/>
    <property type="project" value="UniProtKB-UniRule"/>
</dbReference>
<dbReference type="InterPro" id="IPR002220">
    <property type="entry name" value="DapA-like"/>
</dbReference>
<dbReference type="PANTHER" id="PTHR12128">
    <property type="entry name" value="DIHYDRODIPICOLINATE SYNTHASE"/>
    <property type="match status" value="1"/>
</dbReference>
<evidence type="ECO:0000256" key="5">
    <source>
        <dbReference type="ARBA" id="ARBA00022490"/>
    </source>
</evidence>
<dbReference type="PANTHER" id="PTHR12128:SF66">
    <property type="entry name" value="4-HYDROXY-2-OXOGLUTARATE ALDOLASE, MITOCHONDRIAL"/>
    <property type="match status" value="1"/>
</dbReference>
<dbReference type="InterPro" id="IPR013785">
    <property type="entry name" value="Aldolase_TIM"/>
</dbReference>
<keyword evidence="6 12" id="KW-0028">Amino-acid biosynthesis</keyword>
<dbReference type="EC" id="4.3.3.7" evidence="4 12"/>
<dbReference type="AlphaFoldDB" id="A0A432Z5L2"/>
<evidence type="ECO:0000256" key="2">
    <source>
        <dbReference type="ARBA" id="ARBA00005120"/>
    </source>
</evidence>
<dbReference type="PRINTS" id="PR00146">
    <property type="entry name" value="DHPICSNTHASE"/>
</dbReference>
<evidence type="ECO:0000256" key="14">
    <source>
        <dbReference type="PIRSR" id="PIRSR001365-1"/>
    </source>
</evidence>
<comment type="subcellular location">
    <subcellularLocation>
        <location evidence="12">Cytoplasm</location>
    </subcellularLocation>
</comment>
<evidence type="ECO:0000256" key="11">
    <source>
        <dbReference type="ARBA" id="ARBA00047836"/>
    </source>
</evidence>
<comment type="pathway">
    <text evidence="2 12">Amino-acid biosynthesis; L-lysine biosynthesis via DAP pathway; (S)-tetrahydrodipicolinate from L-aspartate: step 3/4.</text>
</comment>
<dbReference type="GO" id="GO:0019877">
    <property type="term" value="P:diaminopimelate biosynthetic process"/>
    <property type="evidence" value="ECO:0007669"/>
    <property type="project" value="UniProtKB-UniRule"/>
</dbReference>
<dbReference type="Pfam" id="PF00701">
    <property type="entry name" value="DHDPS"/>
    <property type="match status" value="1"/>
</dbReference>
<dbReference type="PIRSF" id="PIRSF001365">
    <property type="entry name" value="DHDPS"/>
    <property type="match status" value="1"/>
</dbReference>
<dbReference type="EMBL" id="PIQC01000001">
    <property type="protein sequence ID" value="RUO73145.1"/>
    <property type="molecule type" value="Genomic_DNA"/>
</dbReference>
<comment type="catalytic activity">
    <reaction evidence="11 12">
        <text>L-aspartate 4-semialdehyde + pyruvate = (2S,4S)-4-hydroxy-2,3,4,5-tetrahydrodipicolinate + H2O + H(+)</text>
        <dbReference type="Rhea" id="RHEA:34171"/>
        <dbReference type="ChEBI" id="CHEBI:15361"/>
        <dbReference type="ChEBI" id="CHEBI:15377"/>
        <dbReference type="ChEBI" id="CHEBI:15378"/>
        <dbReference type="ChEBI" id="CHEBI:67139"/>
        <dbReference type="ChEBI" id="CHEBI:537519"/>
        <dbReference type="EC" id="4.3.3.7"/>
    </reaction>
</comment>
<feature type="active site" description="Schiff-base intermediate with substrate" evidence="12 14">
    <location>
        <position position="161"/>
    </location>
</feature>
<feature type="binding site" evidence="12 15">
    <location>
        <position position="203"/>
    </location>
    <ligand>
        <name>pyruvate</name>
        <dbReference type="ChEBI" id="CHEBI:15361"/>
    </ligand>
</feature>
<organism evidence="16 17">
    <name type="scientific">Idiomarina ramblicola</name>
    <dbReference type="NCBI Taxonomy" id="263724"/>
    <lineage>
        <taxon>Bacteria</taxon>
        <taxon>Pseudomonadati</taxon>
        <taxon>Pseudomonadota</taxon>
        <taxon>Gammaproteobacteria</taxon>
        <taxon>Alteromonadales</taxon>
        <taxon>Idiomarinaceae</taxon>
        <taxon>Idiomarina</taxon>
    </lineage>
</organism>
<name>A0A432Z5L2_9GAMM</name>
<dbReference type="HAMAP" id="MF_00418">
    <property type="entry name" value="DapA"/>
    <property type="match status" value="1"/>
</dbReference>
<dbReference type="Proteomes" id="UP000288058">
    <property type="component" value="Unassembled WGS sequence"/>
</dbReference>
<dbReference type="SMART" id="SM01130">
    <property type="entry name" value="DHDPS"/>
    <property type="match status" value="1"/>
</dbReference>
<comment type="similarity">
    <text evidence="3 12 13">Belongs to the DapA family.</text>
</comment>
<evidence type="ECO:0000256" key="9">
    <source>
        <dbReference type="ARBA" id="ARBA00023239"/>
    </source>
</evidence>
<evidence type="ECO:0000256" key="4">
    <source>
        <dbReference type="ARBA" id="ARBA00012086"/>
    </source>
</evidence>
<dbReference type="UniPathway" id="UPA00034">
    <property type="reaction ID" value="UER00017"/>
</dbReference>
<dbReference type="NCBIfam" id="TIGR00674">
    <property type="entry name" value="dapA"/>
    <property type="match status" value="1"/>
</dbReference>
<dbReference type="PROSITE" id="PS00666">
    <property type="entry name" value="DHDPS_2"/>
    <property type="match status" value="1"/>
</dbReference>
<feature type="active site" description="Proton donor/acceptor" evidence="12 14">
    <location>
        <position position="133"/>
    </location>
</feature>
<dbReference type="PROSITE" id="PS00665">
    <property type="entry name" value="DHDPS_1"/>
    <property type="match status" value="1"/>
</dbReference>
<evidence type="ECO:0000313" key="16">
    <source>
        <dbReference type="EMBL" id="RUO73145.1"/>
    </source>
</evidence>
<feature type="site" description="Part of a proton relay during catalysis" evidence="12">
    <location>
        <position position="107"/>
    </location>
</feature>
<keyword evidence="7 12" id="KW-0220">Diaminopimelate biosynthesis</keyword>
<keyword evidence="17" id="KW-1185">Reference proteome</keyword>
<dbReference type="InterPro" id="IPR020625">
    <property type="entry name" value="Schiff_base-form_aldolases_AS"/>
</dbReference>
<feature type="binding site" evidence="12 15">
    <location>
        <position position="45"/>
    </location>
    <ligand>
        <name>pyruvate</name>
        <dbReference type="ChEBI" id="CHEBI:15361"/>
    </ligand>
</feature>
<evidence type="ECO:0000256" key="6">
    <source>
        <dbReference type="ARBA" id="ARBA00022605"/>
    </source>
</evidence>
<dbReference type="RefSeq" id="WP_126779576.1">
    <property type="nucleotide sequence ID" value="NZ_PIQC01000001.1"/>
</dbReference>
<accession>A0A432Z5L2</accession>
<sequence>MLKGSIVALVTPFTKYGNVDYSELEFLVNKHCEAGTDAIVAVGTTGESTTLTHEEHIDVVNAMVELSAGRIDIIAGNGSNSTSEAVQLTEKMTQAGVSGFLNVTPYYNKPSLSGLIAHYQACADVTDKPQILYNVPGRTSLDMTPDVIEQLSKIDNVIGVKEATGDVRRVQELKQRCGDDFILLSGDDPTAREFMLAGGHGVISVTANIVPAKVKAMVTAAVSGDTDRANQLDAELEPLHNMLFVESNPIPVKWSLALMGWVSANYRLPLTPPEEKNQQLIESVLQQANLLNIQES</sequence>
<keyword evidence="9 12" id="KW-0456">Lyase</keyword>
<evidence type="ECO:0000256" key="7">
    <source>
        <dbReference type="ARBA" id="ARBA00022915"/>
    </source>
</evidence>
<reference evidence="17" key="1">
    <citation type="journal article" date="2018" name="Front. Microbiol.">
        <title>Genome-Based Analysis Reveals the Taxonomy and Diversity of the Family Idiomarinaceae.</title>
        <authorList>
            <person name="Liu Y."/>
            <person name="Lai Q."/>
            <person name="Shao Z."/>
        </authorList>
    </citation>
    <scope>NUCLEOTIDE SEQUENCE [LARGE SCALE GENOMIC DNA]</scope>
    <source>
        <strain evidence="17">R22</strain>
    </source>
</reference>
<dbReference type="GO" id="GO:0005829">
    <property type="term" value="C:cytosol"/>
    <property type="evidence" value="ECO:0007669"/>
    <property type="project" value="TreeGrafter"/>
</dbReference>
<feature type="site" description="Part of a proton relay during catalysis" evidence="12">
    <location>
        <position position="44"/>
    </location>
</feature>
<comment type="subunit">
    <text evidence="12">Homotetramer; dimer of dimers.</text>
</comment>
<dbReference type="InterPro" id="IPR020624">
    <property type="entry name" value="Schiff_base-form_aldolases_CS"/>
</dbReference>
<comment type="function">
    <text evidence="1 12">Catalyzes the condensation of (S)-aspartate-beta-semialdehyde [(S)-ASA] and pyruvate to 4-hydroxy-tetrahydrodipicolinate (HTPA).</text>
</comment>
<dbReference type="CDD" id="cd00950">
    <property type="entry name" value="DHDPS"/>
    <property type="match status" value="1"/>
</dbReference>
<dbReference type="GO" id="GO:0008840">
    <property type="term" value="F:4-hydroxy-tetrahydrodipicolinate synthase activity"/>
    <property type="evidence" value="ECO:0007669"/>
    <property type="project" value="UniProtKB-UniRule"/>
</dbReference>
<comment type="caution">
    <text evidence="12">Was originally thought to be a dihydrodipicolinate synthase (DHDPS), catalyzing the condensation of (S)-aspartate-beta-semialdehyde [(S)-ASA] and pyruvate to dihydrodipicolinate (DHDP). However, it was shown in E.coli that the product of the enzymatic reaction is not dihydrodipicolinate but in fact (4S)-4-hydroxy-2,3,4,5-tetrahydro-(2S)-dipicolinic acid (HTPA), and that the consecutive dehydration reaction leading to DHDP is not spontaneous but catalyzed by DapB.</text>
</comment>
<evidence type="ECO:0000256" key="13">
    <source>
        <dbReference type="PIRNR" id="PIRNR001365"/>
    </source>
</evidence>
<evidence type="ECO:0000256" key="1">
    <source>
        <dbReference type="ARBA" id="ARBA00003294"/>
    </source>
</evidence>
<proteinExistence type="inferred from homology"/>
<dbReference type="InterPro" id="IPR005263">
    <property type="entry name" value="DapA"/>
</dbReference>